<dbReference type="KEGG" id="cbr:CBG_18116"/>
<dbReference type="eggNOG" id="ENOG502RVU6">
    <property type="taxonomic scope" value="Eukaryota"/>
</dbReference>
<dbReference type="InParanoid" id="A8XT23"/>
<accession>A8XT23</accession>
<name>A8XT23_CAEBR</name>
<evidence type="ECO:0000313" key="2">
    <source>
        <dbReference type="EMBL" id="CAP35626.2"/>
    </source>
</evidence>
<evidence type="ECO:0000313" key="3">
    <source>
        <dbReference type="Proteomes" id="UP000008549"/>
    </source>
</evidence>
<dbReference type="AlphaFoldDB" id="A8XT23"/>
<dbReference type="EMBL" id="HE600963">
    <property type="protein sequence ID" value="CAP35626.2"/>
    <property type="molecule type" value="Genomic_DNA"/>
</dbReference>
<feature type="region of interest" description="Disordered" evidence="1">
    <location>
        <begin position="185"/>
        <end position="212"/>
    </location>
</feature>
<feature type="compositionally biased region" description="Polar residues" evidence="1">
    <location>
        <begin position="73"/>
        <end position="84"/>
    </location>
</feature>
<dbReference type="HOGENOM" id="CLU_067654_0_0_1"/>
<proteinExistence type="predicted"/>
<dbReference type="RefSeq" id="XP_002642158.2">
    <property type="nucleotide sequence ID" value="XM_002642112.2"/>
</dbReference>
<sequence length="422" mass="47055">MLFSGTSSGQSSYNTNSVQRDSTGSSSSNQPGYLPDYQGDRYTDPQRIADTQALNRAFFDSIGGAPSPPPETPAQQGMNGGSTASPTGQYNQQQQQYGTNQQYNPQQQQYGTNQQYNPQQQQQYGSTTSYSSNGPALYATGTTNYPTLYQPSSSSPQYMNNGCTTCSTTTTYAPTTSYGYSTQYYNPSSSSRTSSTGYSNPSSTYGSTQQQGTNQNFVAYDTTNQNSPYYYQRVPSTAQYNSVLGVNAGFPQNSNQNQLLRDQSSNQGYGMNQANNQQMYNTGYNNQGSQYQNQNQNQMYNNPQNTMTTTLMYASSTQQQPYQQQQQQNNNQQMYSNQQYNNQQYDNNMGYNNQHMYNPSTPQYSSSIPSPQYSADAISCCSQVSSTCCYQTQQGYNSNQQQQQPGNNLQYSPSVYQYGRKK</sequence>
<keyword evidence="3" id="KW-1185">Reference proteome</keyword>
<dbReference type="GeneID" id="8584153"/>
<dbReference type="FunCoup" id="A8XT23">
    <property type="interactions" value="1415"/>
</dbReference>
<dbReference type="Proteomes" id="UP000008549">
    <property type="component" value="Unassembled WGS sequence"/>
</dbReference>
<organism evidence="2 3">
    <name type="scientific">Caenorhabditis briggsae</name>
    <dbReference type="NCBI Taxonomy" id="6238"/>
    <lineage>
        <taxon>Eukaryota</taxon>
        <taxon>Metazoa</taxon>
        <taxon>Ecdysozoa</taxon>
        <taxon>Nematoda</taxon>
        <taxon>Chromadorea</taxon>
        <taxon>Rhabditida</taxon>
        <taxon>Rhabditina</taxon>
        <taxon>Rhabditomorpha</taxon>
        <taxon>Rhabditoidea</taxon>
        <taxon>Rhabditidae</taxon>
        <taxon>Peloderinae</taxon>
        <taxon>Caenorhabditis</taxon>
    </lineage>
</organism>
<protein>
    <submittedName>
        <fullName evidence="2">Protein CBG18116</fullName>
    </submittedName>
</protein>
<feature type="compositionally biased region" description="Low complexity" evidence="1">
    <location>
        <begin position="280"/>
        <end position="302"/>
    </location>
</feature>
<reference evidence="2 3" key="2">
    <citation type="journal article" date="2011" name="PLoS Genet.">
        <title>Caenorhabditis briggsae recombinant inbred line genotypes reveal inter-strain incompatibility and the evolution of recombination.</title>
        <authorList>
            <person name="Ross J.A."/>
            <person name="Koboldt D.C."/>
            <person name="Staisch J.E."/>
            <person name="Chamberlin H.M."/>
            <person name="Gupta B.P."/>
            <person name="Miller R.D."/>
            <person name="Baird S.E."/>
            <person name="Haag E.S."/>
        </authorList>
    </citation>
    <scope>NUCLEOTIDE SEQUENCE [LARGE SCALE GENOMIC DNA]</scope>
    <source>
        <strain evidence="2 3">AF16</strain>
    </source>
</reference>
<feature type="region of interest" description="Disordered" evidence="1">
    <location>
        <begin position="111"/>
        <end position="132"/>
    </location>
</feature>
<feature type="compositionally biased region" description="Low complexity" evidence="1">
    <location>
        <begin position="185"/>
        <end position="208"/>
    </location>
</feature>
<dbReference type="GO" id="GO:0000814">
    <property type="term" value="C:ESCRT II complex"/>
    <property type="evidence" value="ECO:0000318"/>
    <property type="project" value="GO_Central"/>
</dbReference>
<reference evidence="2 3" key="1">
    <citation type="journal article" date="2003" name="PLoS Biol.">
        <title>The genome sequence of Caenorhabditis briggsae: a platform for comparative genomics.</title>
        <authorList>
            <person name="Stein L.D."/>
            <person name="Bao Z."/>
            <person name="Blasiar D."/>
            <person name="Blumenthal T."/>
            <person name="Brent M.R."/>
            <person name="Chen N."/>
            <person name="Chinwalla A."/>
            <person name="Clarke L."/>
            <person name="Clee C."/>
            <person name="Coghlan A."/>
            <person name="Coulson A."/>
            <person name="D'Eustachio P."/>
            <person name="Fitch D.H."/>
            <person name="Fulton L.A."/>
            <person name="Fulton R.E."/>
            <person name="Griffiths-Jones S."/>
            <person name="Harris T.W."/>
            <person name="Hillier L.W."/>
            <person name="Kamath R."/>
            <person name="Kuwabara P.E."/>
            <person name="Mardis E.R."/>
            <person name="Marra M.A."/>
            <person name="Miner T.L."/>
            <person name="Minx P."/>
            <person name="Mullikin J.C."/>
            <person name="Plumb R.W."/>
            <person name="Rogers J."/>
            <person name="Schein J.E."/>
            <person name="Sohrmann M."/>
            <person name="Spieth J."/>
            <person name="Stajich J.E."/>
            <person name="Wei C."/>
            <person name="Willey D."/>
            <person name="Wilson R.K."/>
            <person name="Durbin R."/>
            <person name="Waterston R.H."/>
        </authorList>
    </citation>
    <scope>NUCLEOTIDE SEQUENCE [LARGE SCALE GENOMIC DNA]</scope>
    <source>
        <strain evidence="2 3">AF16</strain>
    </source>
</reference>
<dbReference type="GO" id="GO:0043328">
    <property type="term" value="P:protein transport to vacuole involved in ubiquitin-dependent protein catabolic process via the multivesicular body sorting pathway"/>
    <property type="evidence" value="ECO:0000318"/>
    <property type="project" value="GO_Central"/>
</dbReference>
<dbReference type="CTD" id="8584153"/>
<feature type="compositionally biased region" description="Polar residues" evidence="1">
    <location>
        <begin position="1"/>
        <end position="31"/>
    </location>
</feature>
<feature type="region of interest" description="Disordered" evidence="1">
    <location>
        <begin position="342"/>
        <end position="370"/>
    </location>
</feature>
<evidence type="ECO:0000256" key="1">
    <source>
        <dbReference type="SAM" id="MobiDB-lite"/>
    </source>
</evidence>
<feature type="region of interest" description="Disordered" evidence="1">
    <location>
        <begin position="272"/>
        <end position="302"/>
    </location>
</feature>
<dbReference type="OMA" id="TSCCYQT"/>
<feature type="compositionally biased region" description="Low complexity" evidence="1">
    <location>
        <begin position="85"/>
        <end position="99"/>
    </location>
</feature>
<dbReference type="STRING" id="6238.A8XT23"/>
<gene>
    <name evidence="2" type="ORF">CBG18116</name>
    <name evidence="2" type="ORF">CBG_18116</name>
</gene>
<feature type="region of interest" description="Disordered" evidence="1">
    <location>
        <begin position="1"/>
        <end position="99"/>
    </location>
</feature>